<dbReference type="AlphaFoldDB" id="A0A1W2FK25"/>
<proteinExistence type="predicted"/>
<dbReference type="Proteomes" id="UP000192674">
    <property type="component" value="Unassembled WGS sequence"/>
</dbReference>
<keyword evidence="1" id="KW-0732">Signal</keyword>
<organism evidence="3 4">
    <name type="scientific">Kibdelosporangium aridum</name>
    <dbReference type="NCBI Taxonomy" id="2030"/>
    <lineage>
        <taxon>Bacteria</taxon>
        <taxon>Bacillati</taxon>
        <taxon>Actinomycetota</taxon>
        <taxon>Actinomycetes</taxon>
        <taxon>Pseudonocardiales</taxon>
        <taxon>Pseudonocardiaceae</taxon>
        <taxon>Kibdelosporangium</taxon>
    </lineage>
</organism>
<reference evidence="3 4" key="1">
    <citation type="submission" date="2017-04" db="EMBL/GenBank/DDBJ databases">
        <authorList>
            <person name="Afonso C.L."/>
            <person name="Miller P.J."/>
            <person name="Scott M.A."/>
            <person name="Spackman E."/>
            <person name="Goraichik I."/>
            <person name="Dimitrov K.M."/>
            <person name="Suarez D.L."/>
            <person name="Swayne D.E."/>
        </authorList>
    </citation>
    <scope>NUCLEOTIDE SEQUENCE [LARGE SCALE GENOMIC DNA]</scope>
    <source>
        <strain evidence="3 4">DSM 43828</strain>
    </source>
</reference>
<keyword evidence="4" id="KW-1185">Reference proteome</keyword>
<feature type="chain" id="PRO_5039268394" evidence="1">
    <location>
        <begin position="18"/>
        <end position="184"/>
    </location>
</feature>
<dbReference type="Gene3D" id="1.20.1260.10">
    <property type="match status" value="1"/>
</dbReference>
<accession>A0A1W2FK25</accession>
<name>A0A1W2FK25_KIBAR</name>
<feature type="domain" description="DUF305" evidence="2">
    <location>
        <begin position="45"/>
        <end position="183"/>
    </location>
</feature>
<dbReference type="InterPro" id="IPR012347">
    <property type="entry name" value="Ferritin-like"/>
</dbReference>
<dbReference type="EMBL" id="FWXV01000007">
    <property type="protein sequence ID" value="SMD22056.1"/>
    <property type="molecule type" value="Genomic_DNA"/>
</dbReference>
<dbReference type="PANTHER" id="PTHR36933:SF1">
    <property type="entry name" value="SLL0788 PROTEIN"/>
    <property type="match status" value="1"/>
</dbReference>
<dbReference type="RefSeq" id="WP_084431116.1">
    <property type="nucleotide sequence ID" value="NZ_FWXV01000007.1"/>
</dbReference>
<dbReference type="InterPro" id="IPR005183">
    <property type="entry name" value="DUF305_CopM-like"/>
</dbReference>
<dbReference type="OrthoDB" id="26872at2"/>
<protein>
    <submittedName>
        <fullName evidence="3">Uncharacterized conserved protein, DUF305 family</fullName>
    </submittedName>
</protein>
<gene>
    <name evidence="3" type="ORF">SAMN05661093_07288</name>
</gene>
<sequence>MRKILVGASAAAVLALAGCSSQDSGHSAMTTTTTPSVQSGYNTEDVTFAQQMIPHHQQAVDMAKLVPSRGTDPKVRELATRVQQAQDPEIQQLTDMLKKWNAAPQGMDHGSAGHGGMDTTHLEAAKGTEFDRMWLQMMIEHHQGAVQMSQTELSKGSSPEAKALAQKIIDAQQAEITEMQAMLK</sequence>
<feature type="signal peptide" evidence="1">
    <location>
        <begin position="1"/>
        <end position="17"/>
    </location>
</feature>
<evidence type="ECO:0000256" key="1">
    <source>
        <dbReference type="SAM" id="SignalP"/>
    </source>
</evidence>
<evidence type="ECO:0000313" key="4">
    <source>
        <dbReference type="Proteomes" id="UP000192674"/>
    </source>
</evidence>
<evidence type="ECO:0000259" key="2">
    <source>
        <dbReference type="Pfam" id="PF03713"/>
    </source>
</evidence>
<dbReference type="PROSITE" id="PS51257">
    <property type="entry name" value="PROKAR_LIPOPROTEIN"/>
    <property type="match status" value="1"/>
</dbReference>
<evidence type="ECO:0000313" key="3">
    <source>
        <dbReference type="EMBL" id="SMD22056.1"/>
    </source>
</evidence>
<dbReference type="PANTHER" id="PTHR36933">
    <property type="entry name" value="SLL0788 PROTEIN"/>
    <property type="match status" value="1"/>
</dbReference>
<dbReference type="Pfam" id="PF03713">
    <property type="entry name" value="DUF305"/>
    <property type="match status" value="1"/>
</dbReference>